<protein>
    <submittedName>
        <fullName evidence="2">Uncharacterized protein</fullName>
    </submittedName>
</protein>
<dbReference type="EMBL" id="CP011034">
    <property type="protein sequence ID" value="ALS33637.1"/>
    <property type="molecule type" value="Genomic_DNA"/>
</dbReference>
<dbReference type="KEGG" id="ptn:PTRA_a2561"/>
<sequence length="39" mass="4649">MQFALQLELTQYCLLLSAITRYFAKLLAILIYWRTPNEV</sequence>
<gene>
    <name evidence="2" type="ORF">PTRA_a2561</name>
</gene>
<dbReference type="AlphaFoldDB" id="A0A0U2VJM0"/>
<evidence type="ECO:0000256" key="1">
    <source>
        <dbReference type="SAM" id="Phobius"/>
    </source>
</evidence>
<evidence type="ECO:0000313" key="3">
    <source>
        <dbReference type="Proteomes" id="UP000065261"/>
    </source>
</evidence>
<reference evidence="2 3" key="1">
    <citation type="submission" date="2015-03" db="EMBL/GenBank/DDBJ databases">
        <authorList>
            <person name="Murphy D."/>
        </authorList>
    </citation>
    <scope>NUCLEOTIDE SEQUENCE [LARGE SCALE GENOMIC DNA]</scope>
    <source>
        <strain evidence="2 3">KMM 520</strain>
    </source>
</reference>
<keyword evidence="1" id="KW-1133">Transmembrane helix</keyword>
<accession>A0A0U2VJM0</accession>
<dbReference type="Proteomes" id="UP000065261">
    <property type="component" value="Chromosome I"/>
</dbReference>
<dbReference type="PATRIC" id="fig|1315283.4.peg.2228"/>
<feature type="transmembrane region" description="Helical" evidence="1">
    <location>
        <begin position="12"/>
        <end position="33"/>
    </location>
</feature>
<keyword evidence="1" id="KW-0472">Membrane</keyword>
<organism evidence="2">
    <name type="scientific">Pseudoalteromonas translucida KMM 520</name>
    <dbReference type="NCBI Taxonomy" id="1315283"/>
    <lineage>
        <taxon>Bacteria</taxon>
        <taxon>Pseudomonadati</taxon>
        <taxon>Pseudomonadota</taxon>
        <taxon>Gammaproteobacteria</taxon>
        <taxon>Alteromonadales</taxon>
        <taxon>Pseudoalteromonadaceae</taxon>
        <taxon>Pseudoalteromonas</taxon>
    </lineage>
</organism>
<proteinExistence type="predicted"/>
<name>A0A0U2VJM0_9GAMM</name>
<keyword evidence="1" id="KW-0812">Transmembrane</keyword>
<evidence type="ECO:0000313" key="2">
    <source>
        <dbReference type="EMBL" id="ALS33637.1"/>
    </source>
</evidence>